<keyword evidence="3" id="KW-1185">Reference proteome</keyword>
<dbReference type="RefSeq" id="WP_397090790.1">
    <property type="nucleotide sequence ID" value="NZ_JBIRYO010000001.1"/>
</dbReference>
<organism evidence="2 3">
    <name type="scientific">Nocardia xishanensis</name>
    <dbReference type="NCBI Taxonomy" id="238964"/>
    <lineage>
        <taxon>Bacteria</taxon>
        <taxon>Bacillati</taxon>
        <taxon>Actinomycetota</taxon>
        <taxon>Actinomycetes</taxon>
        <taxon>Mycobacteriales</taxon>
        <taxon>Nocardiaceae</taxon>
        <taxon>Nocardia</taxon>
    </lineage>
</organism>
<reference evidence="2 3" key="1">
    <citation type="submission" date="2024-10" db="EMBL/GenBank/DDBJ databases">
        <title>The Natural Products Discovery Center: Release of the First 8490 Sequenced Strains for Exploring Actinobacteria Biosynthetic Diversity.</title>
        <authorList>
            <person name="Kalkreuter E."/>
            <person name="Kautsar S.A."/>
            <person name="Yang D."/>
            <person name="Bader C.D."/>
            <person name="Teijaro C.N."/>
            <person name="Fluegel L."/>
            <person name="Davis C.M."/>
            <person name="Simpson J.R."/>
            <person name="Lauterbach L."/>
            <person name="Steele A.D."/>
            <person name="Gui C."/>
            <person name="Meng S."/>
            <person name="Li G."/>
            <person name="Viehrig K."/>
            <person name="Ye F."/>
            <person name="Su P."/>
            <person name="Kiefer A.F."/>
            <person name="Nichols A."/>
            <person name="Cepeda A.J."/>
            <person name="Yan W."/>
            <person name="Fan B."/>
            <person name="Jiang Y."/>
            <person name="Adhikari A."/>
            <person name="Zheng C.-J."/>
            <person name="Schuster L."/>
            <person name="Cowan T.M."/>
            <person name="Smanski M.J."/>
            <person name="Chevrette M.G."/>
            <person name="De Carvalho L.P.S."/>
            <person name="Shen B."/>
        </authorList>
    </citation>
    <scope>NUCLEOTIDE SEQUENCE [LARGE SCALE GENOMIC DNA]</scope>
    <source>
        <strain evidence="2 3">NPDC019275</strain>
    </source>
</reference>
<evidence type="ECO:0000259" key="1">
    <source>
        <dbReference type="Pfam" id="PF01814"/>
    </source>
</evidence>
<protein>
    <submittedName>
        <fullName evidence="2">Hemerythrin domain-containing protein</fullName>
    </submittedName>
</protein>
<dbReference type="PANTHER" id="PTHR35585:SF1">
    <property type="entry name" value="HHE DOMAIN PROTEIN (AFU_ORTHOLOGUE AFUA_4G00730)"/>
    <property type="match status" value="1"/>
</dbReference>
<evidence type="ECO:0000313" key="2">
    <source>
        <dbReference type="EMBL" id="MFI2472330.1"/>
    </source>
</evidence>
<dbReference type="PANTHER" id="PTHR35585">
    <property type="entry name" value="HHE DOMAIN PROTEIN (AFU_ORTHOLOGUE AFUA_4G00730)"/>
    <property type="match status" value="1"/>
</dbReference>
<evidence type="ECO:0000313" key="3">
    <source>
        <dbReference type="Proteomes" id="UP001611415"/>
    </source>
</evidence>
<dbReference type="Gene3D" id="1.20.120.520">
    <property type="entry name" value="nmb1532 protein domain like"/>
    <property type="match status" value="1"/>
</dbReference>
<gene>
    <name evidence="2" type="ORF">ACH49W_03040</name>
</gene>
<dbReference type="EMBL" id="JBIRYO010000001">
    <property type="protein sequence ID" value="MFI2472330.1"/>
    <property type="molecule type" value="Genomic_DNA"/>
</dbReference>
<accession>A0ABW7WU19</accession>
<comment type="caution">
    <text evidence="2">The sequence shown here is derived from an EMBL/GenBank/DDBJ whole genome shotgun (WGS) entry which is preliminary data.</text>
</comment>
<dbReference type="Proteomes" id="UP001611415">
    <property type="component" value="Unassembled WGS sequence"/>
</dbReference>
<sequence length="189" mass="21357">MEATTINTTGDAVTFLIEQHAQIRSLFDEVEHAPTADEREVKFYELRRLLAVHETAEEEIIHPLVRREVDDGAHIVDARLEEENKAKHQLADIEAVDIDSIEFDVKLAKLREAVLAHAEHEEREEFNRLRAELEPNELERLRSAVKFAEATAPTRPHPGVESATGNILAGPFASMLDRAKDAISKPRNK</sequence>
<dbReference type="Pfam" id="PF01814">
    <property type="entry name" value="Hemerythrin"/>
    <property type="match status" value="1"/>
</dbReference>
<feature type="domain" description="Hemerythrin-like" evidence="1">
    <location>
        <begin position="12"/>
        <end position="128"/>
    </location>
</feature>
<dbReference type="InterPro" id="IPR012312">
    <property type="entry name" value="Hemerythrin-like"/>
</dbReference>
<proteinExistence type="predicted"/>
<name>A0ABW7WU19_9NOCA</name>